<dbReference type="OrthoDB" id="10253115at2759"/>
<reference evidence="3 4" key="1">
    <citation type="submission" date="2019-04" db="EMBL/GenBank/DDBJ databases">
        <title>Friends and foes A comparative genomics studyof 23 Aspergillus species from section Flavi.</title>
        <authorList>
            <consortium name="DOE Joint Genome Institute"/>
            <person name="Kjaerbolling I."/>
            <person name="Vesth T."/>
            <person name="Frisvad J.C."/>
            <person name="Nybo J.L."/>
            <person name="Theobald S."/>
            <person name="Kildgaard S."/>
            <person name="Isbrandt T."/>
            <person name="Kuo A."/>
            <person name="Sato A."/>
            <person name="Lyhne E.K."/>
            <person name="Kogle M.E."/>
            <person name="Wiebenga A."/>
            <person name="Kun R.S."/>
            <person name="Lubbers R.J."/>
            <person name="Makela M.R."/>
            <person name="Barry K."/>
            <person name="Chovatia M."/>
            <person name="Clum A."/>
            <person name="Daum C."/>
            <person name="Haridas S."/>
            <person name="He G."/>
            <person name="LaButti K."/>
            <person name="Lipzen A."/>
            <person name="Mondo S."/>
            <person name="Riley R."/>
            <person name="Salamov A."/>
            <person name="Simmons B.A."/>
            <person name="Magnuson J.K."/>
            <person name="Henrissat B."/>
            <person name="Mortensen U.H."/>
            <person name="Larsen T.O."/>
            <person name="Devries R.P."/>
            <person name="Grigoriev I.V."/>
            <person name="Machida M."/>
            <person name="Baker S.E."/>
            <person name="Andersen M.R."/>
        </authorList>
    </citation>
    <scope>NUCLEOTIDE SEQUENCE [LARGE SCALE GENOMIC DNA]</scope>
    <source>
        <strain evidence="3 4">CBS 763.97</strain>
    </source>
</reference>
<dbReference type="GeneID" id="43654160"/>
<dbReference type="InterPro" id="IPR042099">
    <property type="entry name" value="ANL_N_sf"/>
</dbReference>
<evidence type="ECO:0000259" key="2">
    <source>
        <dbReference type="Pfam" id="PF13193"/>
    </source>
</evidence>
<dbReference type="Gene3D" id="3.30.300.30">
    <property type="match status" value="1"/>
</dbReference>
<organism evidence="3 4">
    <name type="scientific">Aspergillus caelatus</name>
    <dbReference type="NCBI Taxonomy" id="61420"/>
    <lineage>
        <taxon>Eukaryota</taxon>
        <taxon>Fungi</taxon>
        <taxon>Dikarya</taxon>
        <taxon>Ascomycota</taxon>
        <taxon>Pezizomycotina</taxon>
        <taxon>Eurotiomycetes</taxon>
        <taxon>Eurotiomycetidae</taxon>
        <taxon>Eurotiales</taxon>
        <taxon>Aspergillaceae</taxon>
        <taxon>Aspergillus</taxon>
        <taxon>Aspergillus subgen. Circumdati</taxon>
    </lineage>
</organism>
<dbReference type="InterPro" id="IPR000873">
    <property type="entry name" value="AMP-dep_synth/lig_dom"/>
</dbReference>
<evidence type="ECO:0000259" key="1">
    <source>
        <dbReference type="Pfam" id="PF00501"/>
    </source>
</evidence>
<dbReference type="PANTHER" id="PTHR43201:SF6">
    <property type="entry name" value="ACYL COA SYNTHETASE (EUROFUNG)"/>
    <property type="match status" value="1"/>
</dbReference>
<feature type="domain" description="AMP-binding enzyme C-terminal" evidence="2">
    <location>
        <begin position="466"/>
        <end position="530"/>
    </location>
</feature>
<dbReference type="PANTHER" id="PTHR43201">
    <property type="entry name" value="ACYL-COA SYNTHETASE"/>
    <property type="match status" value="1"/>
</dbReference>
<dbReference type="InterPro" id="IPR025110">
    <property type="entry name" value="AMP-bd_C"/>
</dbReference>
<dbReference type="Pfam" id="PF00501">
    <property type="entry name" value="AMP-binding"/>
    <property type="match status" value="1"/>
</dbReference>
<dbReference type="RefSeq" id="XP_031933119.1">
    <property type="nucleotide sequence ID" value="XM_032069714.1"/>
</dbReference>
<feature type="domain" description="AMP-dependent synthetase/ligase" evidence="1">
    <location>
        <begin position="29"/>
        <end position="411"/>
    </location>
</feature>
<dbReference type="Pfam" id="PF13193">
    <property type="entry name" value="AMP-binding_C"/>
    <property type="match status" value="1"/>
</dbReference>
<dbReference type="EMBL" id="ML737568">
    <property type="protein sequence ID" value="KAE8370038.1"/>
    <property type="molecule type" value="Genomic_DNA"/>
</dbReference>
<dbReference type="GO" id="GO:0031956">
    <property type="term" value="F:medium-chain fatty acid-CoA ligase activity"/>
    <property type="evidence" value="ECO:0007669"/>
    <property type="project" value="TreeGrafter"/>
</dbReference>
<evidence type="ECO:0000313" key="4">
    <source>
        <dbReference type="Proteomes" id="UP000326268"/>
    </source>
</evidence>
<dbReference type="Proteomes" id="UP000326268">
    <property type="component" value="Unassembled WGS sequence"/>
</dbReference>
<dbReference type="SUPFAM" id="SSF56801">
    <property type="entry name" value="Acetyl-CoA synthetase-like"/>
    <property type="match status" value="1"/>
</dbReference>
<name>A0A5N7AM09_9EURO</name>
<dbReference type="AlphaFoldDB" id="A0A5N7AM09"/>
<dbReference type="InterPro" id="IPR020845">
    <property type="entry name" value="AMP-binding_CS"/>
</dbReference>
<evidence type="ECO:0000313" key="3">
    <source>
        <dbReference type="EMBL" id="KAE8370038.1"/>
    </source>
</evidence>
<evidence type="ECO:0008006" key="5">
    <source>
        <dbReference type="Google" id="ProtNLM"/>
    </source>
</evidence>
<dbReference type="Gene3D" id="3.40.50.12780">
    <property type="entry name" value="N-terminal domain of ligase-like"/>
    <property type="match status" value="1"/>
</dbReference>
<dbReference type="InterPro" id="IPR045851">
    <property type="entry name" value="AMP-bd_C_sf"/>
</dbReference>
<dbReference type="PROSITE" id="PS00455">
    <property type="entry name" value="AMP_BINDING"/>
    <property type="match status" value="1"/>
</dbReference>
<keyword evidence="4" id="KW-1185">Reference proteome</keyword>
<dbReference type="GO" id="GO:0006631">
    <property type="term" value="P:fatty acid metabolic process"/>
    <property type="evidence" value="ECO:0007669"/>
    <property type="project" value="TreeGrafter"/>
</dbReference>
<sequence>MSDNISSLSLLHGPSEPALKSYSIGQLLNQQATHFPTKEAVIFPTEGVRYTYQELNSRVRIVSRALVARGIKAGDRIGVFCGNCVGYAEVFLAATRIGAITVLLNNAYSTTECLNVLRTTGCSLLFTATHIGQRDLASCLRALKASLDRDEIPDLKQIVLLKMDGDTREQFQFFDSFLGLSSNIPDSTLSEIEQKVQPDQTCTFQFTSGTTGAPKIAMLTHRNVISNAHSIGYRLLLSEKDVVCCPYPLFHISGLVIGLLSCLTYGAAIVYPSPTFDPSAVLHEVVREKCTGLHGVPTIFIALLERYRQLKNGPIHLRTGLIGGAPVPAALLREMHKEFGFEDLTVAYGMTETSPISFMSRSAEQPSDAVVHRDILPHTFAKIIDSSGNIVPQGIRGELCIAGSGVQKGYYQNPEKTREALKTDPSGVVWMHTGDEAVMDARGHCVITGRIKDIIIRGAENIYPAEIEEQLNKHHTISQSCVVGVKHETLGEEVAAFLQSTPGQPRPSASEIIEWLQLSLGAQKAPAWIFWLGDGDVPVVFPITDSGKIKRNEMADLGNRFVGKYREGTKLDGEVHGVSNNVACT</sequence>
<gene>
    <name evidence="3" type="ORF">BDV27DRAFT_140718</name>
</gene>
<proteinExistence type="predicted"/>
<accession>A0A5N7AM09</accession>
<protein>
    <recommendedName>
        <fullName evidence="5">Acetyl-CoA synthetase-like protein</fullName>
    </recommendedName>
</protein>